<evidence type="ECO:0000256" key="2">
    <source>
        <dbReference type="PROSITE-ProRule" id="PRU00047"/>
    </source>
</evidence>
<dbReference type="AlphaFoldDB" id="A0A060SFG8"/>
<organism evidence="5 6">
    <name type="scientific">Pycnoporus cinnabarinus</name>
    <name type="common">Cinnabar-red polypore</name>
    <name type="synonym">Trametes cinnabarina</name>
    <dbReference type="NCBI Taxonomy" id="5643"/>
    <lineage>
        <taxon>Eukaryota</taxon>
        <taxon>Fungi</taxon>
        <taxon>Dikarya</taxon>
        <taxon>Basidiomycota</taxon>
        <taxon>Agaricomycotina</taxon>
        <taxon>Agaricomycetes</taxon>
        <taxon>Polyporales</taxon>
        <taxon>Polyporaceae</taxon>
        <taxon>Trametes</taxon>
    </lineage>
</organism>
<dbReference type="SMART" id="SM00343">
    <property type="entry name" value="ZnF_C2HC"/>
    <property type="match status" value="1"/>
</dbReference>
<dbReference type="STRING" id="5643.A0A060SFG8"/>
<keyword evidence="2" id="KW-0863">Zinc-finger</keyword>
<comment type="caution">
    <text evidence="5">The sequence shown here is derived from an EMBL/GenBank/DDBJ whole genome shotgun (WGS) entry which is preliminary data.</text>
</comment>
<feature type="domain" description="CCHC-type" evidence="4">
    <location>
        <begin position="218"/>
        <end position="231"/>
    </location>
</feature>
<keyword evidence="6" id="KW-1185">Reference proteome</keyword>
<keyword evidence="2" id="KW-0479">Metal-binding</keyword>
<sequence length="476" mass="52676">MSDDSSSSYRIEPLTADNYHTWRTQMTDILAELELWENVTGAIEQPSDTNLQAAWRKKDAKALRAIRLRVAKDALVYVQDAKTSKEAWDTLAETFQETGPIGIIEARRKLFRAQCAEGADIEEHLRKLRGYLSELHALGQTVSDADFAFIILTSLPESWNPFIRAIDPTDLTETEPGKAPRLTSAKLITRILQEDHRGKHDNDNNTALKATDKSKITCYSCGRRGHYARECHSRSHSGQRHNRDPRRDQDQDRNGSRSKYHSEHNPCPNDAHANVADDSDSDGGEMPARQVTGTIWMARMPLDASDDTALAAYDPDTYFLDSGATTHVIRDRTAFRDYVATPGRTIHGVGGHEIAQLGHGTVALVPQAAPQTPITLRDAAHVPAATHNLVSVARITESGGRVSFKGNLVEIRDGRGHLITTGKKYGRLYRLDVTTSSNTALATQCTQFYLFYRLILFPRLGSGVGVTAGLPPVVAR</sequence>
<dbReference type="PROSITE" id="PS50158">
    <property type="entry name" value="ZF_CCHC"/>
    <property type="match status" value="1"/>
</dbReference>
<evidence type="ECO:0000256" key="3">
    <source>
        <dbReference type="SAM" id="MobiDB-lite"/>
    </source>
</evidence>
<dbReference type="PANTHER" id="PTHR47481:SF31">
    <property type="entry name" value="OS01G0873500 PROTEIN"/>
    <property type="match status" value="1"/>
</dbReference>
<reference evidence="5" key="1">
    <citation type="submission" date="2014-01" db="EMBL/GenBank/DDBJ databases">
        <title>The genome of the white-rot fungus Pycnoporus cinnabarinus: a basidiomycete model with a versatile arsenal for lignocellulosic biomass breakdown.</title>
        <authorList>
            <person name="Levasseur A."/>
            <person name="Lomascolo A."/>
            <person name="Ruiz-Duenas F.J."/>
            <person name="Uzan E."/>
            <person name="Piumi F."/>
            <person name="Kues U."/>
            <person name="Ram A.F.J."/>
            <person name="Murat C."/>
            <person name="Haon M."/>
            <person name="Benoit I."/>
            <person name="Arfi Y."/>
            <person name="Chevret D."/>
            <person name="Drula E."/>
            <person name="Kwon M.J."/>
            <person name="Gouret P."/>
            <person name="Lesage-Meessen L."/>
            <person name="Lombard V."/>
            <person name="Mariette J."/>
            <person name="Noirot C."/>
            <person name="Park J."/>
            <person name="Patyshakuliyeva A."/>
            <person name="Wieneger R.A.B."/>
            <person name="Wosten H.A.B."/>
            <person name="Martin F."/>
            <person name="Coutinho P.M."/>
            <person name="de Vries R."/>
            <person name="Martinez A.T."/>
            <person name="Klopp C."/>
            <person name="Pontarotti P."/>
            <person name="Henrissat B."/>
            <person name="Record E."/>
        </authorList>
    </citation>
    <scope>NUCLEOTIDE SEQUENCE [LARGE SCALE GENOMIC DNA]</scope>
    <source>
        <strain evidence="5">BRFM137</strain>
    </source>
</reference>
<dbReference type="InterPro" id="IPR036875">
    <property type="entry name" value="Znf_CCHC_sf"/>
</dbReference>
<dbReference type="PANTHER" id="PTHR47481">
    <property type="match status" value="1"/>
</dbReference>
<gene>
    <name evidence="5" type="ORF">BN946_scf185002.g131</name>
</gene>
<dbReference type="OMA" id="MRICETY"/>
<accession>A0A060SFG8</accession>
<dbReference type="EMBL" id="CCBP010000118">
    <property type="protein sequence ID" value="CDO72946.1"/>
    <property type="molecule type" value="Genomic_DNA"/>
</dbReference>
<evidence type="ECO:0000313" key="5">
    <source>
        <dbReference type="EMBL" id="CDO72946.1"/>
    </source>
</evidence>
<dbReference type="GO" id="GO:0008270">
    <property type="term" value="F:zinc ion binding"/>
    <property type="evidence" value="ECO:0007669"/>
    <property type="project" value="UniProtKB-KW"/>
</dbReference>
<dbReference type="HOGENOM" id="CLU_001650_11_5_1"/>
<dbReference type="InterPro" id="IPR054722">
    <property type="entry name" value="PolX-like_BBD"/>
</dbReference>
<keyword evidence="1" id="KW-0507">mRNA processing</keyword>
<dbReference type="OrthoDB" id="2802593at2759"/>
<dbReference type="Pfam" id="PF00098">
    <property type="entry name" value="zf-CCHC"/>
    <property type="match status" value="1"/>
</dbReference>
<dbReference type="Pfam" id="PF22936">
    <property type="entry name" value="Pol_BBD"/>
    <property type="match status" value="1"/>
</dbReference>
<evidence type="ECO:0000256" key="1">
    <source>
        <dbReference type="ARBA" id="ARBA00022664"/>
    </source>
</evidence>
<protein>
    <recommendedName>
        <fullName evidence="4">CCHC-type domain-containing protein</fullName>
    </recommendedName>
</protein>
<name>A0A060SFG8_PYCCI</name>
<dbReference type="SUPFAM" id="SSF57756">
    <property type="entry name" value="Retrovirus zinc finger-like domains"/>
    <property type="match status" value="1"/>
</dbReference>
<dbReference type="Proteomes" id="UP000029665">
    <property type="component" value="Unassembled WGS sequence"/>
</dbReference>
<feature type="compositionally biased region" description="Basic and acidic residues" evidence="3">
    <location>
        <begin position="241"/>
        <end position="264"/>
    </location>
</feature>
<proteinExistence type="predicted"/>
<dbReference type="Gene3D" id="4.10.60.10">
    <property type="entry name" value="Zinc finger, CCHC-type"/>
    <property type="match status" value="1"/>
</dbReference>
<evidence type="ECO:0000313" key="6">
    <source>
        <dbReference type="Proteomes" id="UP000029665"/>
    </source>
</evidence>
<dbReference type="InterPro" id="IPR001878">
    <property type="entry name" value="Znf_CCHC"/>
</dbReference>
<keyword evidence="2" id="KW-0862">Zinc</keyword>
<dbReference type="GO" id="GO:0003676">
    <property type="term" value="F:nucleic acid binding"/>
    <property type="evidence" value="ECO:0007669"/>
    <property type="project" value="InterPro"/>
</dbReference>
<evidence type="ECO:0000259" key="4">
    <source>
        <dbReference type="PROSITE" id="PS50158"/>
    </source>
</evidence>
<dbReference type="GO" id="GO:0006397">
    <property type="term" value="P:mRNA processing"/>
    <property type="evidence" value="ECO:0007669"/>
    <property type="project" value="UniProtKB-KW"/>
</dbReference>
<dbReference type="Pfam" id="PF14223">
    <property type="entry name" value="Retrotran_gag_2"/>
    <property type="match status" value="1"/>
</dbReference>
<feature type="region of interest" description="Disordered" evidence="3">
    <location>
        <begin position="229"/>
        <end position="288"/>
    </location>
</feature>